<feature type="region of interest" description="Disordered" evidence="1">
    <location>
        <begin position="85"/>
        <end position="106"/>
    </location>
</feature>
<evidence type="ECO:0000313" key="2">
    <source>
        <dbReference type="EMBL" id="GAA0337223.1"/>
    </source>
</evidence>
<comment type="caution">
    <text evidence="2">The sequence shown here is derived from an EMBL/GenBank/DDBJ whole genome shotgun (WGS) entry which is preliminary data.</text>
</comment>
<dbReference type="RefSeq" id="WP_343800322.1">
    <property type="nucleotide sequence ID" value="NZ_BAAADJ010000051.1"/>
</dbReference>
<organism evidence="2 3">
    <name type="scientific">Bacillus carboniphilus</name>
    <dbReference type="NCBI Taxonomy" id="86663"/>
    <lineage>
        <taxon>Bacteria</taxon>
        <taxon>Bacillati</taxon>
        <taxon>Bacillota</taxon>
        <taxon>Bacilli</taxon>
        <taxon>Bacillales</taxon>
        <taxon>Bacillaceae</taxon>
        <taxon>Bacillus</taxon>
    </lineage>
</organism>
<accession>A0ABN0WGT2</accession>
<keyword evidence="3" id="KW-1185">Reference proteome</keyword>
<proteinExistence type="predicted"/>
<reference evidence="2 3" key="1">
    <citation type="journal article" date="2019" name="Int. J. Syst. Evol. Microbiol.">
        <title>The Global Catalogue of Microorganisms (GCM) 10K type strain sequencing project: providing services to taxonomists for standard genome sequencing and annotation.</title>
        <authorList>
            <consortium name="The Broad Institute Genomics Platform"/>
            <consortium name="The Broad Institute Genome Sequencing Center for Infectious Disease"/>
            <person name="Wu L."/>
            <person name="Ma J."/>
        </authorList>
    </citation>
    <scope>NUCLEOTIDE SEQUENCE [LARGE SCALE GENOMIC DNA]</scope>
    <source>
        <strain evidence="2 3">JCM 9731</strain>
    </source>
</reference>
<name>A0ABN0WGT2_9BACI</name>
<evidence type="ECO:0000313" key="3">
    <source>
        <dbReference type="Proteomes" id="UP001500782"/>
    </source>
</evidence>
<evidence type="ECO:0000256" key="1">
    <source>
        <dbReference type="SAM" id="MobiDB-lite"/>
    </source>
</evidence>
<protein>
    <submittedName>
        <fullName evidence="2">Uncharacterized protein</fullName>
    </submittedName>
</protein>
<sequence length="291" mass="32964">MPDPRYVNPLTCRGPGTIFKEYSESNRNDNIITINRGEKQVEEINKLVEKRNLKAIEQLENTIVKEVDGKTFILIEDNSEESSSSIGIMSYTKDVPPDPNDPNYQRKNAQRKLSRLGVYSSALDARGYDPYTDIRVYETMDYYTEVSKGYKYFSAGTAVNTVAIFWDVAKSSALTWITAAAVVVDVYDKIQGSINAIDAAQYDFQGGKEGTVYDPTNYNRDVETWSTWERGRVALGWSYSGGYQDPHWTHIDKSTALEMSNYTVSDNALNTYNNNINVYGYWKHGVGQLGY</sequence>
<gene>
    <name evidence="2" type="ORF">GCM10008967_29380</name>
</gene>
<dbReference type="Proteomes" id="UP001500782">
    <property type="component" value="Unassembled WGS sequence"/>
</dbReference>
<dbReference type="EMBL" id="BAAADJ010000051">
    <property type="protein sequence ID" value="GAA0337223.1"/>
    <property type="molecule type" value="Genomic_DNA"/>
</dbReference>